<gene>
    <name evidence="2" type="ORF">VCR5J5_580002</name>
</gene>
<evidence type="ECO:0000259" key="1">
    <source>
        <dbReference type="Pfam" id="PF13539"/>
    </source>
</evidence>
<proteinExistence type="predicted"/>
<name>A0A822N286_9VIBR</name>
<organism evidence="2 3">
    <name type="scientific">Vibrio crassostreae</name>
    <dbReference type="NCBI Taxonomy" id="246167"/>
    <lineage>
        <taxon>Bacteria</taxon>
        <taxon>Pseudomonadati</taxon>
        <taxon>Pseudomonadota</taxon>
        <taxon>Gammaproteobacteria</taxon>
        <taxon>Vibrionales</taxon>
        <taxon>Vibrionaceae</taxon>
        <taxon>Vibrio</taxon>
    </lineage>
</organism>
<reference evidence="3" key="1">
    <citation type="submission" date="2014-06" db="EMBL/GenBank/DDBJ databases">
        <authorList>
            <person name="Le Roux Frederique"/>
        </authorList>
    </citation>
    <scope>NUCLEOTIDE SEQUENCE [LARGE SCALE GENOMIC DNA]</scope>
    <source>
        <strain evidence="3">J5-5</strain>
    </source>
</reference>
<evidence type="ECO:0000313" key="3">
    <source>
        <dbReference type="Proteomes" id="UP000049495"/>
    </source>
</evidence>
<accession>A0A822N286</accession>
<dbReference type="Proteomes" id="UP000049495">
    <property type="component" value="Unassembled WGS sequence"/>
</dbReference>
<feature type="domain" description="Peptidase M15C" evidence="1">
    <location>
        <begin position="92"/>
        <end position="156"/>
    </location>
</feature>
<evidence type="ECO:0000313" key="2">
    <source>
        <dbReference type="EMBL" id="CDT51666.1"/>
    </source>
</evidence>
<dbReference type="CDD" id="cd14845">
    <property type="entry name" value="L-Ala-D-Glu_peptidase_like"/>
    <property type="match status" value="1"/>
</dbReference>
<sequence length="162" mass="18354">MTIQKLSALVVLFTLLGVYFMNKKTVDKALSQFALSARSESRMIGVHGDLKRVVRRAIELTPFDFGITSGKRTAEEQNALFKKGASQLDGYSKKSRHQTGHAIDFVVYDENNKVTWGFSYYEQVSWAFKQAAQELNVPIVWGGDWVSFKDGPHVELDKRVYA</sequence>
<dbReference type="SUPFAM" id="SSF55166">
    <property type="entry name" value="Hedgehog/DD-peptidase"/>
    <property type="match status" value="1"/>
</dbReference>
<dbReference type="GO" id="GO:0008233">
    <property type="term" value="F:peptidase activity"/>
    <property type="evidence" value="ECO:0007669"/>
    <property type="project" value="InterPro"/>
</dbReference>
<comment type="caution">
    <text evidence="2">The sequence shown here is derived from an EMBL/GenBank/DDBJ whole genome shotgun (WGS) entry which is preliminary data.</text>
</comment>
<dbReference type="EMBL" id="CCJV01000120">
    <property type="protein sequence ID" value="CDT51666.1"/>
    <property type="molecule type" value="Genomic_DNA"/>
</dbReference>
<dbReference type="Gene3D" id="3.30.1380.10">
    <property type="match status" value="1"/>
</dbReference>
<protein>
    <submittedName>
        <fullName evidence="2">Bacteriophage P7 related protein</fullName>
    </submittedName>
</protein>
<dbReference type="AlphaFoldDB" id="A0A822N286"/>
<dbReference type="InterPro" id="IPR039561">
    <property type="entry name" value="Peptidase_M15C"/>
</dbReference>
<dbReference type="Pfam" id="PF13539">
    <property type="entry name" value="Peptidase_M15_4"/>
    <property type="match status" value="1"/>
</dbReference>
<dbReference type="InterPro" id="IPR009045">
    <property type="entry name" value="Zn_M74/Hedgehog-like"/>
</dbReference>